<feature type="region of interest" description="Disordered" evidence="1">
    <location>
        <begin position="54"/>
        <end position="81"/>
    </location>
</feature>
<evidence type="ECO:0000313" key="3">
    <source>
        <dbReference type="Proteomes" id="UP001054889"/>
    </source>
</evidence>
<accession>A0AAV5E2R2</accession>
<comment type="caution">
    <text evidence="2">The sequence shown here is derived from an EMBL/GenBank/DDBJ whole genome shotgun (WGS) entry which is preliminary data.</text>
</comment>
<keyword evidence="3" id="KW-1185">Reference proteome</keyword>
<dbReference type="EMBL" id="BQKI01000073">
    <property type="protein sequence ID" value="GJN16714.1"/>
    <property type="molecule type" value="Genomic_DNA"/>
</dbReference>
<gene>
    <name evidence="2" type="primary">gb03732</name>
    <name evidence="2" type="ORF">PR202_gb03732</name>
</gene>
<name>A0AAV5E2R2_ELECO</name>
<dbReference type="AlphaFoldDB" id="A0AAV5E2R2"/>
<protein>
    <submittedName>
        <fullName evidence="2">Uncharacterized protein</fullName>
    </submittedName>
</protein>
<organism evidence="2 3">
    <name type="scientific">Eleusine coracana subsp. coracana</name>
    <dbReference type="NCBI Taxonomy" id="191504"/>
    <lineage>
        <taxon>Eukaryota</taxon>
        <taxon>Viridiplantae</taxon>
        <taxon>Streptophyta</taxon>
        <taxon>Embryophyta</taxon>
        <taxon>Tracheophyta</taxon>
        <taxon>Spermatophyta</taxon>
        <taxon>Magnoliopsida</taxon>
        <taxon>Liliopsida</taxon>
        <taxon>Poales</taxon>
        <taxon>Poaceae</taxon>
        <taxon>PACMAD clade</taxon>
        <taxon>Chloridoideae</taxon>
        <taxon>Cynodonteae</taxon>
        <taxon>Eleusininae</taxon>
        <taxon>Eleusine</taxon>
    </lineage>
</organism>
<proteinExistence type="predicted"/>
<dbReference type="Proteomes" id="UP001054889">
    <property type="component" value="Unassembled WGS sequence"/>
</dbReference>
<reference evidence="2" key="1">
    <citation type="journal article" date="2018" name="DNA Res.">
        <title>Multiple hybrid de novo genome assembly of finger millet, an orphan allotetraploid crop.</title>
        <authorList>
            <person name="Hatakeyama M."/>
            <person name="Aluri S."/>
            <person name="Balachadran M.T."/>
            <person name="Sivarajan S.R."/>
            <person name="Patrignani A."/>
            <person name="Gruter S."/>
            <person name="Poveda L."/>
            <person name="Shimizu-Inatsugi R."/>
            <person name="Baeten J."/>
            <person name="Francoijs K.J."/>
            <person name="Nataraja K.N."/>
            <person name="Reddy Y.A.N."/>
            <person name="Phadnis S."/>
            <person name="Ravikumar R.L."/>
            <person name="Schlapbach R."/>
            <person name="Sreeman S.M."/>
            <person name="Shimizu K.K."/>
        </authorList>
    </citation>
    <scope>NUCLEOTIDE SEQUENCE</scope>
</reference>
<reference evidence="2" key="2">
    <citation type="submission" date="2021-12" db="EMBL/GenBank/DDBJ databases">
        <title>Resequencing data analysis of finger millet.</title>
        <authorList>
            <person name="Hatakeyama M."/>
            <person name="Aluri S."/>
            <person name="Balachadran M.T."/>
            <person name="Sivarajan S.R."/>
            <person name="Poveda L."/>
            <person name="Shimizu-Inatsugi R."/>
            <person name="Schlapbach R."/>
            <person name="Sreeman S.M."/>
            <person name="Shimizu K.K."/>
        </authorList>
    </citation>
    <scope>NUCLEOTIDE SEQUENCE</scope>
</reference>
<evidence type="ECO:0000313" key="2">
    <source>
        <dbReference type="EMBL" id="GJN16714.1"/>
    </source>
</evidence>
<sequence length="197" mass="21665">MPLQLRRAAQPIIIRSPVVVAVPVVAGDHLLDELRQDPDERGAAGALDVLEGALPGAGEGHLLGPRRQRGERGGGEHLEAGESCRREDEVCSPREQLLAGRHHRDREPHEEGVGGADDVLFGGRELRRDVAGGDHAPVLFVLGDQPCLPAPVDEPHRRRGHRRQVQARGKTVAHLSRSFWRTRSSLHEVNLLLQVQY</sequence>
<feature type="compositionally biased region" description="Basic and acidic residues" evidence="1">
    <location>
        <begin position="68"/>
        <end position="81"/>
    </location>
</feature>
<evidence type="ECO:0000256" key="1">
    <source>
        <dbReference type="SAM" id="MobiDB-lite"/>
    </source>
</evidence>